<feature type="compositionally biased region" description="Low complexity" evidence="1">
    <location>
        <begin position="337"/>
        <end position="346"/>
    </location>
</feature>
<dbReference type="GO" id="GO:0016301">
    <property type="term" value="F:kinase activity"/>
    <property type="evidence" value="ECO:0007669"/>
    <property type="project" value="UniProtKB-KW"/>
</dbReference>
<gene>
    <name evidence="3" type="ORF">SaccyDRAFT_4572</name>
</gene>
<reference evidence="3 4" key="1">
    <citation type="submission" date="2011-11" db="EMBL/GenBank/DDBJ databases">
        <title>The Noncontiguous Finished sequence of Saccharomonospora cyanea NA-134.</title>
        <authorList>
            <consortium name="US DOE Joint Genome Institute"/>
            <person name="Lucas S."/>
            <person name="Han J."/>
            <person name="Lapidus A."/>
            <person name="Cheng J.-F."/>
            <person name="Goodwin L."/>
            <person name="Pitluck S."/>
            <person name="Peters L."/>
            <person name="Ovchinnikova G."/>
            <person name="Lu M."/>
            <person name="Detter J.C."/>
            <person name="Han C."/>
            <person name="Tapia R."/>
            <person name="Land M."/>
            <person name="Hauser L."/>
            <person name="Kyrpides N."/>
            <person name="Ivanova N."/>
            <person name="Pagani I."/>
            <person name="Brambilla E.-M."/>
            <person name="Klenk H.-P."/>
            <person name="Woyke T."/>
        </authorList>
    </citation>
    <scope>NUCLEOTIDE SEQUENCE [LARGE SCALE GENOMIC DNA]</scope>
    <source>
        <strain evidence="3 4">NA-134</strain>
    </source>
</reference>
<dbReference type="AlphaFoldDB" id="H5XR99"/>
<keyword evidence="3" id="KW-0808">Transferase</keyword>
<name>H5XR99_9PSEU</name>
<dbReference type="HOGENOM" id="CLU_016274_3_0_11"/>
<dbReference type="SUPFAM" id="SSF53067">
    <property type="entry name" value="Actin-like ATPase domain"/>
    <property type="match status" value="2"/>
</dbReference>
<sequence>MRLAVGVDAGGTSTRAWVVDDEGRVLGTGTAGGANPNSHPPESAARAMAEAIATAMSDSDPAEVRAWVIGMAGRSKLTDPRIAAVFEREWNDLGFVHAGRPRLVSDAVAAFVSATPEPDGTVLVAGTGSVAGRIRGRDMVATVGGYGWLLGDEGSGFWLGRQAVRTTLDVLNGNHPPSLLADAVLDQAGIDPHAPDAAFRLITAANAESPVHLARFAPLVSAAHAEGDAAAISLVEQAAALLTETALAARDEGETTPVVLVGSVLGPASPVGDAVRAALHASADVPVLGSDDGALGAAWLAALDAFGPGMPRPKTGTVEEGPRTSPSPGAVSPPSRPSKSSWPARG</sequence>
<dbReference type="EMBL" id="CM001440">
    <property type="protein sequence ID" value="EHR63380.1"/>
    <property type="molecule type" value="Genomic_DNA"/>
</dbReference>
<organism evidence="3 4">
    <name type="scientific">Saccharomonospora cyanea NA-134</name>
    <dbReference type="NCBI Taxonomy" id="882082"/>
    <lineage>
        <taxon>Bacteria</taxon>
        <taxon>Bacillati</taxon>
        <taxon>Actinomycetota</taxon>
        <taxon>Actinomycetes</taxon>
        <taxon>Pseudonocardiales</taxon>
        <taxon>Pseudonocardiaceae</taxon>
        <taxon>Saccharomonospora</taxon>
    </lineage>
</organism>
<dbReference type="STRING" id="882082.SaccyDRAFT_4572"/>
<feature type="region of interest" description="Disordered" evidence="1">
    <location>
        <begin position="307"/>
        <end position="346"/>
    </location>
</feature>
<evidence type="ECO:0000256" key="1">
    <source>
        <dbReference type="SAM" id="MobiDB-lite"/>
    </source>
</evidence>
<accession>H5XR99</accession>
<dbReference type="eggNOG" id="COG2971">
    <property type="taxonomic scope" value="Bacteria"/>
</dbReference>
<protein>
    <submittedName>
        <fullName evidence="3">Putative N-acetylglucosamine kinase</fullName>
    </submittedName>
</protein>
<evidence type="ECO:0000259" key="2">
    <source>
        <dbReference type="Pfam" id="PF01869"/>
    </source>
</evidence>
<dbReference type="Pfam" id="PF01869">
    <property type="entry name" value="BcrAD_BadFG"/>
    <property type="match status" value="1"/>
</dbReference>
<proteinExistence type="predicted"/>
<dbReference type="RefSeq" id="WP_005459636.1">
    <property type="nucleotide sequence ID" value="NZ_CM001440.1"/>
</dbReference>
<dbReference type="OrthoDB" id="8701357at2"/>
<dbReference type="Gene3D" id="3.30.420.40">
    <property type="match status" value="2"/>
</dbReference>
<dbReference type="InterPro" id="IPR052519">
    <property type="entry name" value="Euk-type_GlcNAc_Kinase"/>
</dbReference>
<keyword evidence="3" id="KW-0418">Kinase</keyword>
<dbReference type="PANTHER" id="PTHR43190:SF3">
    <property type="entry name" value="N-ACETYL-D-GLUCOSAMINE KINASE"/>
    <property type="match status" value="1"/>
</dbReference>
<keyword evidence="4" id="KW-1185">Reference proteome</keyword>
<dbReference type="CDD" id="cd24007">
    <property type="entry name" value="ASKHA_NBD_eukNAGK-like"/>
    <property type="match status" value="1"/>
</dbReference>
<evidence type="ECO:0000313" key="3">
    <source>
        <dbReference type="EMBL" id="EHR63380.1"/>
    </source>
</evidence>
<feature type="domain" description="ATPase BadF/BadG/BcrA/BcrD type" evidence="2">
    <location>
        <begin position="5"/>
        <end position="301"/>
    </location>
</feature>
<dbReference type="Proteomes" id="UP000002791">
    <property type="component" value="Chromosome"/>
</dbReference>
<dbReference type="PANTHER" id="PTHR43190">
    <property type="entry name" value="N-ACETYL-D-GLUCOSAMINE KINASE"/>
    <property type="match status" value="1"/>
</dbReference>
<dbReference type="InterPro" id="IPR043129">
    <property type="entry name" value="ATPase_NBD"/>
</dbReference>
<evidence type="ECO:0000313" key="4">
    <source>
        <dbReference type="Proteomes" id="UP000002791"/>
    </source>
</evidence>
<dbReference type="InterPro" id="IPR002731">
    <property type="entry name" value="ATPase_BadF"/>
</dbReference>